<keyword evidence="2" id="KW-1185">Reference proteome</keyword>
<evidence type="ECO:0000313" key="2">
    <source>
        <dbReference type="Proteomes" id="UP000198211"/>
    </source>
</evidence>
<gene>
    <name evidence="1" type="ORF">PHMEG_00020410</name>
</gene>
<organism evidence="1 2">
    <name type="scientific">Phytophthora megakarya</name>
    <dbReference type="NCBI Taxonomy" id="4795"/>
    <lineage>
        <taxon>Eukaryota</taxon>
        <taxon>Sar</taxon>
        <taxon>Stramenopiles</taxon>
        <taxon>Oomycota</taxon>
        <taxon>Peronosporomycetes</taxon>
        <taxon>Peronosporales</taxon>
        <taxon>Peronosporaceae</taxon>
        <taxon>Phytophthora</taxon>
    </lineage>
</organism>
<comment type="caution">
    <text evidence="1">The sequence shown here is derived from an EMBL/GenBank/DDBJ whole genome shotgun (WGS) entry which is preliminary data.</text>
</comment>
<reference evidence="2" key="1">
    <citation type="submission" date="2017-03" db="EMBL/GenBank/DDBJ databases">
        <title>Phytopthora megakarya and P. palmivora, two closely related causual agents of cacao black pod achieved similar genome size and gene model numbers by different mechanisms.</title>
        <authorList>
            <person name="Ali S."/>
            <person name="Shao J."/>
            <person name="Larry D.J."/>
            <person name="Kronmiller B."/>
            <person name="Shen D."/>
            <person name="Strem M.D."/>
            <person name="Melnick R.L."/>
            <person name="Guiltinan M.J."/>
            <person name="Tyler B.M."/>
            <person name="Meinhardt L.W."/>
            <person name="Bailey B.A."/>
        </authorList>
    </citation>
    <scope>NUCLEOTIDE SEQUENCE [LARGE SCALE GENOMIC DNA]</scope>
    <source>
        <strain evidence="2">zdho120</strain>
    </source>
</reference>
<proteinExistence type="predicted"/>
<protein>
    <submittedName>
        <fullName evidence="1">Uncharacterized protein</fullName>
    </submittedName>
</protein>
<name>A0A225VRS1_9STRA</name>
<dbReference type="EMBL" id="NBNE01003623">
    <property type="protein sequence ID" value="OWZ07220.1"/>
    <property type="molecule type" value="Genomic_DNA"/>
</dbReference>
<accession>A0A225VRS1</accession>
<dbReference type="AlphaFoldDB" id="A0A225VRS1"/>
<sequence>MAAAQGLLRRCSPRQPRTFRTATRVSMAQRRERLTPSDPPVIVPSTTAFLATFPVSPPAMNAPDLMNILVEASSAYKETVTAFTKTSIGTATIRENMAVSSAIVMPSTVFMAPPIAPTVPPPATTKNLTLR</sequence>
<dbReference type="Proteomes" id="UP000198211">
    <property type="component" value="Unassembled WGS sequence"/>
</dbReference>
<evidence type="ECO:0000313" key="1">
    <source>
        <dbReference type="EMBL" id="OWZ07220.1"/>
    </source>
</evidence>